<sequence length="182" mass="20327">MEVDEGTHQLLQSSRHIMVPNVFRTMSVPRADLGLGAMPLVCGDSFEEYNTGGPSTGNYIADNIDSAPLITRSAFPTLQYLCHLWPIRAAERISLRPPYFKTDLSENMLVMFHPKDTWNYFAMSQSTVGTVWPGAKVIGELEYGVSSQVFNFDHCDTDIMMAEFFLGPNNARNTSIPCDQPP</sequence>
<evidence type="ECO:0000313" key="1">
    <source>
        <dbReference type="EMBL" id="RPD60348.1"/>
    </source>
</evidence>
<keyword evidence="2" id="KW-1185">Reference proteome</keyword>
<reference evidence="1" key="1">
    <citation type="journal article" date="2018" name="Genome Biol. Evol.">
        <title>Genomics and development of Lentinus tigrinus, a white-rot wood-decaying mushroom with dimorphic fruiting bodies.</title>
        <authorList>
            <person name="Wu B."/>
            <person name="Xu Z."/>
            <person name="Knudson A."/>
            <person name="Carlson A."/>
            <person name="Chen N."/>
            <person name="Kovaka S."/>
            <person name="LaButti K."/>
            <person name="Lipzen A."/>
            <person name="Pennachio C."/>
            <person name="Riley R."/>
            <person name="Schakwitz W."/>
            <person name="Umezawa K."/>
            <person name="Ohm R.A."/>
            <person name="Grigoriev I.V."/>
            <person name="Nagy L.G."/>
            <person name="Gibbons J."/>
            <person name="Hibbett D."/>
        </authorList>
    </citation>
    <scope>NUCLEOTIDE SEQUENCE [LARGE SCALE GENOMIC DNA]</scope>
    <source>
        <strain evidence="1">ALCF2SS1-6</strain>
    </source>
</reference>
<gene>
    <name evidence="1" type="ORF">L227DRAFT_99282</name>
</gene>
<dbReference type="STRING" id="1328759.A0A5C2SAR5"/>
<dbReference type="AlphaFoldDB" id="A0A5C2SAR5"/>
<protein>
    <submittedName>
        <fullName evidence="1">Uncharacterized protein</fullName>
    </submittedName>
</protein>
<dbReference type="OrthoDB" id="2756257at2759"/>
<proteinExistence type="predicted"/>
<evidence type="ECO:0000313" key="2">
    <source>
        <dbReference type="Proteomes" id="UP000313359"/>
    </source>
</evidence>
<dbReference type="EMBL" id="ML122266">
    <property type="protein sequence ID" value="RPD60348.1"/>
    <property type="molecule type" value="Genomic_DNA"/>
</dbReference>
<organism evidence="1 2">
    <name type="scientific">Lentinus tigrinus ALCF2SS1-6</name>
    <dbReference type="NCBI Taxonomy" id="1328759"/>
    <lineage>
        <taxon>Eukaryota</taxon>
        <taxon>Fungi</taxon>
        <taxon>Dikarya</taxon>
        <taxon>Basidiomycota</taxon>
        <taxon>Agaricomycotina</taxon>
        <taxon>Agaricomycetes</taxon>
        <taxon>Polyporales</taxon>
        <taxon>Polyporaceae</taxon>
        <taxon>Lentinus</taxon>
    </lineage>
</organism>
<name>A0A5C2SAR5_9APHY</name>
<accession>A0A5C2SAR5</accession>
<dbReference type="Proteomes" id="UP000313359">
    <property type="component" value="Unassembled WGS sequence"/>
</dbReference>